<name>A0A9P3ZME1_9BACT</name>
<dbReference type="EMBL" id="VVUY01000001">
    <property type="protein sequence ID" value="KAA2564343.1"/>
    <property type="molecule type" value="Genomic_DNA"/>
</dbReference>
<accession>A0A9P3ZME1</accession>
<organism evidence="1 2">
    <name type="scientific">Alistipes onderdonkii</name>
    <dbReference type="NCBI Taxonomy" id="328813"/>
    <lineage>
        <taxon>Bacteria</taxon>
        <taxon>Pseudomonadati</taxon>
        <taxon>Bacteroidota</taxon>
        <taxon>Bacteroidia</taxon>
        <taxon>Bacteroidales</taxon>
        <taxon>Rikenellaceae</taxon>
        <taxon>Alistipes</taxon>
    </lineage>
</organism>
<dbReference type="Proteomes" id="UP000323119">
    <property type="component" value="Unassembled WGS sequence"/>
</dbReference>
<evidence type="ECO:0000313" key="1">
    <source>
        <dbReference type="EMBL" id="KAA2564343.1"/>
    </source>
</evidence>
<protein>
    <submittedName>
        <fullName evidence="1">Uncharacterized protein</fullName>
    </submittedName>
</protein>
<comment type="caution">
    <text evidence="1">The sequence shown here is derived from an EMBL/GenBank/DDBJ whole genome shotgun (WGS) entry which is preliminary data.</text>
</comment>
<dbReference type="AlphaFoldDB" id="A0A9P3ZME1"/>
<proteinExistence type="predicted"/>
<dbReference type="RefSeq" id="WP_141405290.1">
    <property type="nucleotide sequence ID" value="NZ_DAWEKN010000002.1"/>
</dbReference>
<gene>
    <name evidence="1" type="ORF">F2S36_01005</name>
</gene>
<sequence>MVAKYTFLSSYWSFRSYQASRLPSLNLSGEVLSFDRSLRLLQDYDTGEMRYLENYNLQNRCGLPHYLFRRSPHRGATSRTMVEGGRMNRRADHSLIVNSSARSFGT</sequence>
<reference evidence="1 2" key="1">
    <citation type="journal article" date="2019" name="Nat. Med.">
        <title>A library of human gut bacterial isolates paired with longitudinal multiomics data enables mechanistic microbiome research.</title>
        <authorList>
            <person name="Poyet M."/>
            <person name="Groussin M."/>
            <person name="Gibbons S.M."/>
            <person name="Avila-Pacheco J."/>
            <person name="Jiang X."/>
            <person name="Kearney S.M."/>
            <person name="Perrotta A.R."/>
            <person name="Berdy B."/>
            <person name="Zhao S."/>
            <person name="Lieberman T.D."/>
            <person name="Swanson P.K."/>
            <person name="Smith M."/>
            <person name="Roesemann S."/>
            <person name="Alexander J.E."/>
            <person name="Rich S.A."/>
            <person name="Livny J."/>
            <person name="Vlamakis H."/>
            <person name="Clish C."/>
            <person name="Bullock K."/>
            <person name="Deik A."/>
            <person name="Scott J."/>
            <person name="Pierce K.A."/>
            <person name="Xavier R.J."/>
            <person name="Alm E.J."/>
        </authorList>
    </citation>
    <scope>NUCLEOTIDE SEQUENCE [LARGE SCALE GENOMIC DNA]</scope>
    <source>
        <strain evidence="1 2">BIOML-A204</strain>
    </source>
</reference>
<evidence type="ECO:0000313" key="2">
    <source>
        <dbReference type="Proteomes" id="UP000323119"/>
    </source>
</evidence>